<name>A0A1K1S6I9_9PSEU</name>
<accession>A0A1K1S6I9</accession>
<gene>
    <name evidence="2" type="ORF">SAMN04489730_4878</name>
</gene>
<dbReference type="AlphaFoldDB" id="A0A1K1S6I9"/>
<evidence type="ECO:0000256" key="1">
    <source>
        <dbReference type="SAM" id="MobiDB-lite"/>
    </source>
</evidence>
<dbReference type="OrthoDB" id="4981820at2"/>
<dbReference type="Proteomes" id="UP000182740">
    <property type="component" value="Unassembled WGS sequence"/>
</dbReference>
<organism evidence="2 3">
    <name type="scientific">Amycolatopsis australiensis</name>
    <dbReference type="NCBI Taxonomy" id="546364"/>
    <lineage>
        <taxon>Bacteria</taxon>
        <taxon>Bacillati</taxon>
        <taxon>Actinomycetota</taxon>
        <taxon>Actinomycetes</taxon>
        <taxon>Pseudonocardiales</taxon>
        <taxon>Pseudonocardiaceae</taxon>
        <taxon>Amycolatopsis</taxon>
    </lineage>
</organism>
<dbReference type="RefSeq" id="WP_072478430.1">
    <property type="nucleotide sequence ID" value="NZ_FPJG01000006.1"/>
</dbReference>
<keyword evidence="3" id="KW-1185">Reference proteome</keyword>
<protein>
    <submittedName>
        <fullName evidence="2">Uncharacterized protein</fullName>
    </submittedName>
</protein>
<reference evidence="3" key="1">
    <citation type="submission" date="2016-11" db="EMBL/GenBank/DDBJ databases">
        <authorList>
            <person name="Varghese N."/>
            <person name="Submissions S."/>
        </authorList>
    </citation>
    <scope>NUCLEOTIDE SEQUENCE [LARGE SCALE GENOMIC DNA]</scope>
    <source>
        <strain evidence="3">DSM 44671</strain>
    </source>
</reference>
<evidence type="ECO:0000313" key="2">
    <source>
        <dbReference type="EMBL" id="SFW79969.1"/>
    </source>
</evidence>
<evidence type="ECO:0000313" key="3">
    <source>
        <dbReference type="Proteomes" id="UP000182740"/>
    </source>
</evidence>
<feature type="region of interest" description="Disordered" evidence="1">
    <location>
        <begin position="1"/>
        <end position="20"/>
    </location>
</feature>
<dbReference type="EMBL" id="FPJG01000006">
    <property type="protein sequence ID" value="SFW79969.1"/>
    <property type="molecule type" value="Genomic_DNA"/>
</dbReference>
<sequence length="98" mass="10527">MRDGAEQLNGRKNGSDEKCPPGFERVLVIGLEPSVGPGMMYGGIRPAVEAFLKDKRSQQARQNLCGPNGTDLVDRLVIVNAAGTREWTDLGKTLGTPC</sequence>
<proteinExistence type="predicted"/>